<sequence>MRKTIIFLFAFVMALSGCSLSFNEDVTKQPDEPKNQTASRNMIPKNLHIVSIGDSLTRGIGDSTNQGGYIPYLQKDLENLNEVNRVQIENFGVRGNRTDQLLDRLEKKEVRNALKKSDFVVITIGGNDVMKVFRENIAKLEVEVFEKERTAYEERLNKILSTVRKINSEAGIILIGLYNPFEKWFSNIEEVDDIIADWNQASRNILNQYERSQFVMIADIFQDQEENLLYKDHFHPNDEGYKLIADRVFHSIKGKKLVDLVTKN</sequence>
<reference evidence="3" key="1">
    <citation type="submission" date="2023-07" db="EMBL/GenBank/DDBJ databases">
        <title>Genomic Encyclopedia of Type Strains, Phase IV (KMG-IV): sequencing the most valuable type-strain genomes for metagenomic binning, comparative biology and taxonomic classification.</title>
        <authorList>
            <person name="Goeker M."/>
        </authorList>
    </citation>
    <scope>NUCLEOTIDE SEQUENCE</scope>
    <source>
        <strain evidence="3">DSM 23947</strain>
    </source>
</reference>
<dbReference type="Proteomes" id="UP001237207">
    <property type="component" value="Unassembled WGS sequence"/>
</dbReference>
<dbReference type="PANTHER" id="PTHR30383:SF27">
    <property type="entry name" value="SPORE GERMINATION LIPASE LIPC"/>
    <property type="match status" value="1"/>
</dbReference>
<evidence type="ECO:0000313" key="3">
    <source>
        <dbReference type="EMBL" id="MDQ0214430.1"/>
    </source>
</evidence>
<name>A0AAJ1T407_9BACI</name>
<dbReference type="Gene3D" id="3.40.50.1110">
    <property type="entry name" value="SGNH hydrolase"/>
    <property type="match status" value="1"/>
</dbReference>
<keyword evidence="4" id="KW-1185">Reference proteome</keyword>
<dbReference type="AlphaFoldDB" id="A0AAJ1T407"/>
<evidence type="ECO:0000259" key="2">
    <source>
        <dbReference type="Pfam" id="PF13472"/>
    </source>
</evidence>
<proteinExistence type="predicted"/>
<dbReference type="PANTHER" id="PTHR30383">
    <property type="entry name" value="THIOESTERASE 1/PROTEASE 1/LYSOPHOSPHOLIPASE L1"/>
    <property type="match status" value="1"/>
</dbReference>
<evidence type="ECO:0000313" key="4">
    <source>
        <dbReference type="Proteomes" id="UP001237207"/>
    </source>
</evidence>
<feature type="domain" description="SGNH hydrolase-type esterase" evidence="2">
    <location>
        <begin position="52"/>
        <end position="243"/>
    </location>
</feature>
<dbReference type="RefSeq" id="WP_307256417.1">
    <property type="nucleotide sequence ID" value="NZ_JAUSUC010000006.1"/>
</dbReference>
<dbReference type="InterPro" id="IPR051532">
    <property type="entry name" value="Ester_Hydrolysis_Enzymes"/>
</dbReference>
<dbReference type="EMBL" id="JAUSUC010000006">
    <property type="protein sequence ID" value="MDQ0214430.1"/>
    <property type="molecule type" value="Genomic_DNA"/>
</dbReference>
<feature type="signal peptide" evidence="1">
    <location>
        <begin position="1"/>
        <end position="21"/>
    </location>
</feature>
<comment type="caution">
    <text evidence="3">The sequence shown here is derived from an EMBL/GenBank/DDBJ whole genome shotgun (WGS) entry which is preliminary data.</text>
</comment>
<accession>A0AAJ1T407</accession>
<keyword evidence="1" id="KW-0732">Signal</keyword>
<dbReference type="InterPro" id="IPR013830">
    <property type="entry name" value="SGNH_hydro"/>
</dbReference>
<organism evidence="3 4">
    <name type="scientific">Oikeobacillus pervagus</name>
    <dbReference type="NCBI Taxonomy" id="1325931"/>
    <lineage>
        <taxon>Bacteria</taxon>
        <taxon>Bacillati</taxon>
        <taxon>Bacillota</taxon>
        <taxon>Bacilli</taxon>
        <taxon>Bacillales</taxon>
        <taxon>Bacillaceae</taxon>
        <taxon>Oikeobacillus</taxon>
    </lineage>
</organism>
<gene>
    <name evidence="3" type="ORF">J2S13_000826</name>
</gene>
<dbReference type="Pfam" id="PF13472">
    <property type="entry name" value="Lipase_GDSL_2"/>
    <property type="match status" value="1"/>
</dbReference>
<dbReference type="GO" id="GO:0004622">
    <property type="term" value="F:phosphatidylcholine lysophospholipase activity"/>
    <property type="evidence" value="ECO:0007669"/>
    <property type="project" value="TreeGrafter"/>
</dbReference>
<dbReference type="SUPFAM" id="SSF52266">
    <property type="entry name" value="SGNH hydrolase"/>
    <property type="match status" value="1"/>
</dbReference>
<protein>
    <submittedName>
        <fullName evidence="3">Lysophospholipase L1-like esterase</fullName>
    </submittedName>
</protein>
<dbReference type="InterPro" id="IPR036514">
    <property type="entry name" value="SGNH_hydro_sf"/>
</dbReference>
<dbReference type="CDD" id="cd04506">
    <property type="entry name" value="SGNH_hydrolase_YpmR_like"/>
    <property type="match status" value="1"/>
</dbReference>
<dbReference type="PROSITE" id="PS51257">
    <property type="entry name" value="PROKAR_LIPOPROTEIN"/>
    <property type="match status" value="1"/>
</dbReference>
<feature type="chain" id="PRO_5042530379" evidence="1">
    <location>
        <begin position="22"/>
        <end position="264"/>
    </location>
</feature>
<evidence type="ECO:0000256" key="1">
    <source>
        <dbReference type="SAM" id="SignalP"/>
    </source>
</evidence>